<name>A0A6N8DNI1_RHOAC</name>
<dbReference type="RefSeq" id="WP_155445429.1">
    <property type="nucleotide sequence ID" value="NZ_JAOQNR010000005.1"/>
</dbReference>
<dbReference type="Gene3D" id="3.40.630.30">
    <property type="match status" value="1"/>
</dbReference>
<evidence type="ECO:0000259" key="1">
    <source>
        <dbReference type="Pfam" id="PF13480"/>
    </source>
</evidence>
<protein>
    <submittedName>
        <fullName evidence="2">GNAT family N-acetyltransferase</fullName>
    </submittedName>
</protein>
<organism evidence="2 3">
    <name type="scientific">Rhodoblastus acidophilus</name>
    <name type="common">Rhodopseudomonas acidophila</name>
    <dbReference type="NCBI Taxonomy" id="1074"/>
    <lineage>
        <taxon>Bacteria</taxon>
        <taxon>Pseudomonadati</taxon>
        <taxon>Pseudomonadota</taxon>
        <taxon>Alphaproteobacteria</taxon>
        <taxon>Hyphomicrobiales</taxon>
        <taxon>Rhodoblastaceae</taxon>
        <taxon>Rhodoblastus</taxon>
    </lineage>
</organism>
<reference evidence="2 3" key="1">
    <citation type="submission" date="2019-11" db="EMBL/GenBank/DDBJ databases">
        <title>Whole-genome sequence of a Rhodoblastus acidophilus DSM 142.</title>
        <authorList>
            <person name="Kyndt J.A."/>
            <person name="Meyer T.E."/>
        </authorList>
    </citation>
    <scope>NUCLEOTIDE SEQUENCE [LARGE SCALE GENOMIC DNA]</scope>
    <source>
        <strain evidence="2 3">DSM 142</strain>
    </source>
</reference>
<keyword evidence="2" id="KW-0808">Transferase</keyword>
<accession>A0A6N8DNI1</accession>
<dbReference type="Proteomes" id="UP000439113">
    <property type="component" value="Unassembled WGS sequence"/>
</dbReference>
<evidence type="ECO:0000313" key="3">
    <source>
        <dbReference type="Proteomes" id="UP000439113"/>
    </source>
</evidence>
<proteinExistence type="predicted"/>
<dbReference type="SUPFAM" id="SSF55729">
    <property type="entry name" value="Acyl-CoA N-acyltransferases (Nat)"/>
    <property type="match status" value="1"/>
</dbReference>
<dbReference type="InterPro" id="IPR016181">
    <property type="entry name" value="Acyl_CoA_acyltransferase"/>
</dbReference>
<gene>
    <name evidence="2" type="ORF">GJ654_07075</name>
</gene>
<dbReference type="Pfam" id="PF13480">
    <property type="entry name" value="Acetyltransf_6"/>
    <property type="match status" value="1"/>
</dbReference>
<dbReference type="EMBL" id="WNKS01000004">
    <property type="protein sequence ID" value="MTV30753.1"/>
    <property type="molecule type" value="Genomic_DNA"/>
</dbReference>
<dbReference type="OrthoDB" id="213519at2"/>
<dbReference type="AlphaFoldDB" id="A0A6N8DNI1"/>
<comment type="caution">
    <text evidence="2">The sequence shown here is derived from an EMBL/GenBank/DDBJ whole genome shotgun (WGS) entry which is preliminary data.</text>
</comment>
<sequence>MNAQAFSPKWSELKHLPDSSWLPAPFLNALSPGAPEVSPPAPIHARRADDLQSGALHFMECLGLEEAQTCAAEWEDLAARALESNIFFEPGFALNAARHIARSKKPEFLFCWEGGETPARGRLLGVWPLLMPRSAFLSLARSWTHDYGCSGAPLLDRACAPVVLERMLAWLHHRRLNAVRTRLLPKTHPAYAVMQEHAGRAGLTFTIVDEHDRAALDATQVGVAARDFVSAERRSKLRRRFRRLRERGAAAFHVTRGAEDLREQIEAFMLMEAKGWKGRKGTAFLSDPGHATFLRAMSRTLGRQGKCRVFWLSLDGRMIAANIILQDGRGGAYFWKTAYDEDFASLSPGALLTMDMTDRLLADRSVAFVDSCAIPNHPMIDHMWRGRLRVGDVMLAIAPDRPLAFAGLLHREKFRLTLRERTKSALARIRSR</sequence>
<evidence type="ECO:0000313" key="2">
    <source>
        <dbReference type="EMBL" id="MTV30753.1"/>
    </source>
</evidence>
<feature type="domain" description="BioF2-like acetyltransferase" evidence="1">
    <location>
        <begin position="232"/>
        <end position="370"/>
    </location>
</feature>
<dbReference type="InterPro" id="IPR038740">
    <property type="entry name" value="BioF2-like_GNAT_dom"/>
</dbReference>
<dbReference type="GO" id="GO:0016740">
    <property type="term" value="F:transferase activity"/>
    <property type="evidence" value="ECO:0007669"/>
    <property type="project" value="UniProtKB-KW"/>
</dbReference>